<organism evidence="2 3">
    <name type="scientific">Azospira oryzae</name>
    <dbReference type="NCBI Taxonomy" id="146939"/>
    <lineage>
        <taxon>Bacteria</taxon>
        <taxon>Pseudomonadati</taxon>
        <taxon>Pseudomonadota</taxon>
        <taxon>Betaproteobacteria</taxon>
        <taxon>Rhodocyclales</taxon>
        <taxon>Rhodocyclaceae</taxon>
        <taxon>Azospira</taxon>
    </lineage>
</organism>
<dbReference type="RefSeq" id="WP_014238126.1">
    <property type="nucleotide sequence ID" value="NZ_SHKM01000001.1"/>
</dbReference>
<sequence>MKPRLLPRLRLALALLLPAAGQAAGDLVVVVNPRSGVEKLSREDVTNIFLGRYRQFPSGLTAVPLELPQESLERTQFYWRLVGKSPAEINAYWARVIFSGRTSPPLQQQSPDMLLNTVASNRGAIGYLDRSRVDGRVKVVLELENRTP</sequence>
<feature type="signal peptide" evidence="1">
    <location>
        <begin position="1"/>
        <end position="23"/>
    </location>
</feature>
<proteinExistence type="predicted"/>
<dbReference type="Proteomes" id="UP000292136">
    <property type="component" value="Unassembled WGS sequence"/>
</dbReference>
<reference evidence="2 3" key="1">
    <citation type="submission" date="2019-02" db="EMBL/GenBank/DDBJ databases">
        <title>Genomic Encyclopedia of Type Strains, Phase IV (KMG-IV): sequencing the most valuable type-strain genomes for metagenomic binning, comparative biology and taxonomic classification.</title>
        <authorList>
            <person name="Goeker M."/>
        </authorList>
    </citation>
    <scope>NUCLEOTIDE SEQUENCE [LARGE SCALE GENOMIC DNA]</scope>
    <source>
        <strain evidence="2 3">DSM 21223</strain>
    </source>
</reference>
<evidence type="ECO:0008006" key="4">
    <source>
        <dbReference type="Google" id="ProtNLM"/>
    </source>
</evidence>
<evidence type="ECO:0000313" key="3">
    <source>
        <dbReference type="Proteomes" id="UP000292136"/>
    </source>
</evidence>
<feature type="chain" id="PRO_5046563724" description="Phosphate ABC transporter substrate-binding protein" evidence="1">
    <location>
        <begin position="24"/>
        <end position="148"/>
    </location>
</feature>
<evidence type="ECO:0000256" key="1">
    <source>
        <dbReference type="SAM" id="SignalP"/>
    </source>
</evidence>
<gene>
    <name evidence="2" type="ORF">EV678_1125</name>
</gene>
<dbReference type="EMBL" id="SHKM01000001">
    <property type="protein sequence ID" value="RZT90313.1"/>
    <property type="molecule type" value="Genomic_DNA"/>
</dbReference>
<comment type="caution">
    <text evidence="2">The sequence shown here is derived from an EMBL/GenBank/DDBJ whole genome shotgun (WGS) entry which is preliminary data.</text>
</comment>
<protein>
    <recommendedName>
        <fullName evidence="4">Phosphate ABC transporter substrate-binding protein</fullName>
    </recommendedName>
</protein>
<name>A0ABY0IRU4_9RHOO</name>
<dbReference type="Gene3D" id="3.40.190.10">
    <property type="entry name" value="Periplasmic binding protein-like II"/>
    <property type="match status" value="1"/>
</dbReference>
<keyword evidence="3" id="KW-1185">Reference proteome</keyword>
<evidence type="ECO:0000313" key="2">
    <source>
        <dbReference type="EMBL" id="RZT90313.1"/>
    </source>
</evidence>
<dbReference type="SUPFAM" id="SSF53850">
    <property type="entry name" value="Periplasmic binding protein-like II"/>
    <property type="match status" value="1"/>
</dbReference>
<accession>A0ABY0IRU4</accession>
<keyword evidence="1" id="KW-0732">Signal</keyword>